<keyword evidence="2" id="KW-0238">DNA-binding</keyword>
<dbReference type="EMBL" id="CP054705">
    <property type="protein sequence ID" value="QQK74389.1"/>
    <property type="molecule type" value="Genomic_DNA"/>
</dbReference>
<dbReference type="InterPro" id="IPR029016">
    <property type="entry name" value="GAF-like_dom_sf"/>
</dbReference>
<dbReference type="Gene3D" id="3.30.450.40">
    <property type="match status" value="1"/>
</dbReference>
<protein>
    <submittedName>
        <fullName evidence="6">IclR family transcriptional regulator</fullName>
    </submittedName>
</protein>
<dbReference type="GO" id="GO:0003700">
    <property type="term" value="F:DNA-binding transcription factor activity"/>
    <property type="evidence" value="ECO:0007669"/>
    <property type="project" value="TreeGrafter"/>
</dbReference>
<dbReference type="InterPro" id="IPR050707">
    <property type="entry name" value="HTH_MetabolicPath_Reg"/>
</dbReference>
<dbReference type="InterPro" id="IPR014757">
    <property type="entry name" value="Tscrpt_reg_IclR_C"/>
</dbReference>
<dbReference type="PROSITE" id="PS51078">
    <property type="entry name" value="ICLR_ED"/>
    <property type="match status" value="1"/>
</dbReference>
<dbReference type="KEGG" id="scia:HUG15_01385"/>
<dbReference type="Gene3D" id="1.10.10.10">
    <property type="entry name" value="Winged helix-like DNA-binding domain superfamily/Winged helix DNA-binding domain"/>
    <property type="match status" value="1"/>
</dbReference>
<feature type="domain" description="IclR-ED" evidence="5">
    <location>
        <begin position="64"/>
        <end position="243"/>
    </location>
</feature>
<evidence type="ECO:0000313" key="6">
    <source>
        <dbReference type="EMBL" id="QQK74389.1"/>
    </source>
</evidence>
<proteinExistence type="predicted"/>
<dbReference type="InterPro" id="IPR005471">
    <property type="entry name" value="Tscrpt_reg_IclR_N"/>
</dbReference>
<evidence type="ECO:0000256" key="3">
    <source>
        <dbReference type="ARBA" id="ARBA00023163"/>
    </source>
</evidence>
<dbReference type="PROSITE" id="PS51077">
    <property type="entry name" value="HTH_ICLR"/>
    <property type="match status" value="1"/>
</dbReference>
<keyword evidence="3" id="KW-0804">Transcription</keyword>
<evidence type="ECO:0000256" key="2">
    <source>
        <dbReference type="ARBA" id="ARBA00023125"/>
    </source>
</evidence>
<dbReference type="Pfam" id="PF09339">
    <property type="entry name" value="HTH_IclR"/>
    <property type="match status" value="1"/>
</dbReference>
<dbReference type="SUPFAM" id="SSF46785">
    <property type="entry name" value="Winged helix' DNA-binding domain"/>
    <property type="match status" value="1"/>
</dbReference>
<dbReference type="PANTHER" id="PTHR30136">
    <property type="entry name" value="HELIX-TURN-HELIX TRANSCRIPTIONAL REGULATOR, ICLR FAMILY"/>
    <property type="match status" value="1"/>
</dbReference>
<dbReference type="CDD" id="cd00090">
    <property type="entry name" value="HTH_ARSR"/>
    <property type="match status" value="1"/>
</dbReference>
<dbReference type="SUPFAM" id="SSF55781">
    <property type="entry name" value="GAF domain-like"/>
    <property type="match status" value="1"/>
</dbReference>
<dbReference type="Proteomes" id="UP000595823">
    <property type="component" value="Chromosome"/>
</dbReference>
<organism evidence="6 7">
    <name type="scientific">Salicibibacter cibarius</name>
    <dbReference type="NCBI Taxonomy" id="2743000"/>
    <lineage>
        <taxon>Bacteria</taxon>
        <taxon>Bacillati</taxon>
        <taxon>Bacillota</taxon>
        <taxon>Bacilli</taxon>
        <taxon>Bacillales</taxon>
        <taxon>Bacillaceae</taxon>
        <taxon>Salicibibacter</taxon>
    </lineage>
</organism>
<dbReference type="AlphaFoldDB" id="A0A7T7CA64"/>
<dbReference type="InterPro" id="IPR011991">
    <property type="entry name" value="ArsR-like_HTH"/>
</dbReference>
<dbReference type="PANTHER" id="PTHR30136:SF35">
    <property type="entry name" value="HTH-TYPE TRANSCRIPTIONAL REGULATOR RV1719"/>
    <property type="match status" value="1"/>
</dbReference>
<dbReference type="Pfam" id="PF01614">
    <property type="entry name" value="IclR_C"/>
    <property type="match status" value="1"/>
</dbReference>
<dbReference type="GO" id="GO:0003677">
    <property type="term" value="F:DNA binding"/>
    <property type="evidence" value="ECO:0007669"/>
    <property type="project" value="UniProtKB-KW"/>
</dbReference>
<evidence type="ECO:0000256" key="1">
    <source>
        <dbReference type="ARBA" id="ARBA00023015"/>
    </source>
</evidence>
<gene>
    <name evidence="6" type="ORF">HUG15_01385</name>
</gene>
<feature type="domain" description="HTH iclR-type" evidence="4">
    <location>
        <begin position="2"/>
        <end position="63"/>
    </location>
</feature>
<dbReference type="InterPro" id="IPR036388">
    <property type="entry name" value="WH-like_DNA-bd_sf"/>
</dbReference>
<evidence type="ECO:0000313" key="7">
    <source>
        <dbReference type="Proteomes" id="UP000595823"/>
    </source>
</evidence>
<keyword evidence="7" id="KW-1185">Reference proteome</keyword>
<dbReference type="RefSeq" id="WP_200126540.1">
    <property type="nucleotide sequence ID" value="NZ_CP054705.1"/>
</dbReference>
<name>A0A7T7CA64_9BACI</name>
<sequence length="243" mass="27688">MISSITNAIRIMNCFSIKSAELGVSELADLLKMNKSTVHHAVKSLYEEGVLIRTKNRKYRLGSKILSWGEVVSYQYQPYFDALPYLNDLVNKTNEVAHLAVEENEDVSYLIKVEPKVPLKIQTSVGSRKPLFCTAVGKVLLSNSFTDNDIYKLELKKITQNTITSHESLIQEMRKIREQDYAIDDQEYEDGLFCISSPVRDFMGEVICAISISGPEVRIKKEKDNYINYVLKIAREISANCDF</sequence>
<keyword evidence="1" id="KW-0805">Transcription regulation</keyword>
<dbReference type="InterPro" id="IPR036390">
    <property type="entry name" value="WH_DNA-bd_sf"/>
</dbReference>
<reference evidence="6 7" key="1">
    <citation type="submission" date="2020-06" db="EMBL/GenBank/DDBJ databases">
        <title>Genomic analysis of Salicibibacter sp. NKC5-3.</title>
        <authorList>
            <person name="Oh Y.J."/>
        </authorList>
    </citation>
    <scope>NUCLEOTIDE SEQUENCE [LARGE SCALE GENOMIC DNA]</scope>
    <source>
        <strain evidence="6 7">NKC5-3</strain>
    </source>
</reference>
<dbReference type="SMART" id="SM00346">
    <property type="entry name" value="HTH_ICLR"/>
    <property type="match status" value="1"/>
</dbReference>
<evidence type="ECO:0000259" key="5">
    <source>
        <dbReference type="PROSITE" id="PS51078"/>
    </source>
</evidence>
<evidence type="ECO:0000259" key="4">
    <source>
        <dbReference type="PROSITE" id="PS51077"/>
    </source>
</evidence>
<accession>A0A7T7CA64</accession>
<dbReference type="GO" id="GO:0045892">
    <property type="term" value="P:negative regulation of DNA-templated transcription"/>
    <property type="evidence" value="ECO:0007669"/>
    <property type="project" value="TreeGrafter"/>
</dbReference>